<dbReference type="STRING" id="687842.ASU31_00565"/>
<evidence type="ECO:0000313" key="3">
    <source>
        <dbReference type="Proteomes" id="UP000051950"/>
    </source>
</evidence>
<keyword evidence="1" id="KW-0732">Signal</keyword>
<comment type="caution">
    <text evidence="2">The sequence shown here is derived from an EMBL/GenBank/DDBJ whole genome shotgun (WGS) entry which is preliminary data.</text>
</comment>
<dbReference type="Gene3D" id="2.40.10.120">
    <property type="match status" value="1"/>
</dbReference>
<evidence type="ECO:0000313" key="2">
    <source>
        <dbReference type="EMBL" id="KRT17824.1"/>
    </source>
</evidence>
<dbReference type="SUPFAM" id="SSF50494">
    <property type="entry name" value="Trypsin-like serine proteases"/>
    <property type="match status" value="1"/>
</dbReference>
<reference evidence="2 3" key="1">
    <citation type="submission" date="2015-11" db="EMBL/GenBank/DDBJ databases">
        <title>Sequence of Pedobacter ginsenosidimutans.</title>
        <authorList>
            <person name="Carson E."/>
            <person name="Keyser V."/>
            <person name="Newman J."/>
            <person name="Miller J."/>
        </authorList>
    </citation>
    <scope>NUCLEOTIDE SEQUENCE [LARGE SCALE GENOMIC DNA]</scope>
    <source>
        <strain evidence="2 3">KACC 14530</strain>
    </source>
</reference>
<protein>
    <recommendedName>
        <fullName evidence="4">Serine protease</fullName>
    </recommendedName>
</protein>
<organism evidence="2 3">
    <name type="scientific">Pedobacter ginsenosidimutans</name>
    <dbReference type="NCBI Taxonomy" id="687842"/>
    <lineage>
        <taxon>Bacteria</taxon>
        <taxon>Pseudomonadati</taxon>
        <taxon>Bacteroidota</taxon>
        <taxon>Sphingobacteriia</taxon>
        <taxon>Sphingobacteriales</taxon>
        <taxon>Sphingobacteriaceae</taxon>
        <taxon>Pedobacter</taxon>
    </lineage>
</organism>
<dbReference type="AlphaFoldDB" id="A0A0T5VVJ0"/>
<dbReference type="Proteomes" id="UP000051950">
    <property type="component" value="Unassembled WGS sequence"/>
</dbReference>
<keyword evidence="3" id="KW-1185">Reference proteome</keyword>
<dbReference type="EMBL" id="LMZQ01000001">
    <property type="protein sequence ID" value="KRT17824.1"/>
    <property type="molecule type" value="Genomic_DNA"/>
</dbReference>
<proteinExistence type="predicted"/>
<dbReference type="OrthoDB" id="636533at2"/>
<name>A0A0T5VVJ0_9SPHI</name>
<gene>
    <name evidence="2" type="ORF">ASU31_00565</name>
</gene>
<evidence type="ECO:0008006" key="4">
    <source>
        <dbReference type="Google" id="ProtNLM"/>
    </source>
</evidence>
<dbReference type="RefSeq" id="WP_057930453.1">
    <property type="nucleotide sequence ID" value="NZ_LMZQ01000001.1"/>
</dbReference>
<feature type="chain" id="PRO_5006665809" description="Serine protease" evidence="1">
    <location>
        <begin position="33"/>
        <end position="311"/>
    </location>
</feature>
<sequence length="311" mass="34351">MMISSHCVQKVKGNIFFAILLILSLSNNNLSAQEQADVDYIDYKELLNNLLVNFKTSSSKIAFLGSAALKKQTASLTPETKTVLTVMPAELKKEQKATDLVNKSKEGVLMICKYFPEAEKKPEHVELYATATALTNNGVCVSNWHVFMNFIQPELNVNPGDSVTFLADLNGNVYPIEQILAYSKDADICIFRINSSSKMLKPIPLGHQLEVGETVHTLSSPDEYMYYYSKGVVARNTANHKVGIMGNRMEITADYAKGSSGGPILDDKGNMAGMVSSTHSIYAQDRPQINLQMVIKTTIPVGSIKNLIRYK</sequence>
<dbReference type="InterPro" id="IPR009003">
    <property type="entry name" value="Peptidase_S1_PA"/>
</dbReference>
<feature type="signal peptide" evidence="1">
    <location>
        <begin position="1"/>
        <end position="32"/>
    </location>
</feature>
<evidence type="ECO:0000256" key="1">
    <source>
        <dbReference type="SAM" id="SignalP"/>
    </source>
</evidence>
<dbReference type="Pfam" id="PF13365">
    <property type="entry name" value="Trypsin_2"/>
    <property type="match status" value="1"/>
</dbReference>
<accession>A0A0T5VVJ0</accession>